<sequence>MTKRSLKASPSGIEQAKKAFERKGWTQEYLAAEVGLQTRQSIWKFFSGRPIERHIFIDICQSLDLDWAEIAGLTGESLAETESNPQAALNTGDIPSLVTAVREALTESILKINSTINLLETGHPVPLEDIYIEQKIYPIVRGQTWLDITELNESSFPSKSAQVNPLDRLDYSLSNSLKPQMNSQTIPAMSAVESCQKLLILGKPGSGKTTLLKYISLCAIRQQLPSSKIPLFISIRRWIQRVKHIEELKKDELSFLAYLRYKYGALGINPDHLEILLKQGQILILLDGLDQVNQERRSQVIKAITSFAETYDRNQFIITCRLGALHYHIPGFDTKELADFSEADIQLFAQKWFVLAADNHAAVGLEKSRQFLEKLALPENQSLRGLGMTPILLKLLAIVFNSQNNFSEKIKHKIYEAALDIFLFENYESALIQRDEPEINWSRNQKIKLLSQIAFYTFESGKYFFEKRELISYIYDQLSAIKSGETDAESLREESEVVLNLIEMHHGLLVERARGIYSFSPLTFHEYFAARYLANISDSIIFQNTLTRLSAYGDDYPWREVLGLLKEMGTNVKNIQEQ</sequence>
<evidence type="ECO:0000259" key="2">
    <source>
        <dbReference type="PROSITE" id="PS50943"/>
    </source>
</evidence>
<dbReference type="InterPro" id="IPR007111">
    <property type="entry name" value="NACHT_NTPase"/>
</dbReference>
<feature type="domain" description="HTH cro/C1-type" evidence="2">
    <location>
        <begin position="17"/>
        <end position="70"/>
    </location>
</feature>
<dbReference type="SUPFAM" id="SSF52540">
    <property type="entry name" value="P-loop containing nucleoside triphosphate hydrolases"/>
    <property type="match status" value="2"/>
</dbReference>
<evidence type="ECO:0000313" key="3">
    <source>
        <dbReference type="EMBL" id="XCM36656.1"/>
    </source>
</evidence>
<dbReference type="Pfam" id="PF05729">
    <property type="entry name" value="NACHT"/>
    <property type="match status" value="1"/>
</dbReference>
<dbReference type="InterPro" id="IPR027417">
    <property type="entry name" value="P-loop_NTPase"/>
</dbReference>
<dbReference type="PROSITE" id="PS50943">
    <property type="entry name" value="HTH_CROC1"/>
    <property type="match status" value="1"/>
</dbReference>
<protein>
    <submittedName>
        <fullName evidence="3">NACHT domain-containing protein</fullName>
    </submittedName>
</protein>
<reference evidence="3" key="1">
    <citation type="submission" date="2024-07" db="EMBL/GenBank/DDBJ databases">
        <authorList>
            <person name="Kim Y.J."/>
            <person name="Jeong J.Y."/>
        </authorList>
    </citation>
    <scope>NUCLEOTIDE SEQUENCE</scope>
    <source>
        <strain evidence="3">GIHE-MW2</strain>
    </source>
</reference>
<feature type="domain" description="NACHT" evidence="1">
    <location>
        <begin position="196"/>
        <end position="321"/>
    </location>
</feature>
<dbReference type="Gene3D" id="3.40.50.300">
    <property type="entry name" value="P-loop containing nucleotide triphosphate hydrolases"/>
    <property type="match status" value="1"/>
</dbReference>
<accession>A0AAU8JCX3</accession>
<name>A0AAU8JCX3_9CYAN</name>
<dbReference type="AlphaFoldDB" id="A0AAU8JCX3"/>
<dbReference type="PANTHER" id="PTHR46844">
    <property type="entry name" value="SLR5058 PROTEIN"/>
    <property type="match status" value="1"/>
</dbReference>
<proteinExistence type="predicted"/>
<organism evidence="3">
    <name type="scientific">Planktothricoides raciborskii GIHE-MW2</name>
    <dbReference type="NCBI Taxonomy" id="2792601"/>
    <lineage>
        <taxon>Bacteria</taxon>
        <taxon>Bacillati</taxon>
        <taxon>Cyanobacteriota</taxon>
        <taxon>Cyanophyceae</taxon>
        <taxon>Oscillatoriophycideae</taxon>
        <taxon>Oscillatoriales</taxon>
        <taxon>Oscillatoriaceae</taxon>
        <taxon>Planktothricoides</taxon>
    </lineage>
</organism>
<dbReference type="InterPro" id="IPR001387">
    <property type="entry name" value="Cro/C1-type_HTH"/>
</dbReference>
<dbReference type="CDD" id="cd00093">
    <property type="entry name" value="HTH_XRE"/>
    <property type="match status" value="1"/>
</dbReference>
<gene>
    <name evidence="3" type="ORF">ABWT76_005429</name>
</gene>
<dbReference type="EMBL" id="CP159837">
    <property type="protein sequence ID" value="XCM36656.1"/>
    <property type="molecule type" value="Genomic_DNA"/>
</dbReference>
<dbReference type="PROSITE" id="PS50837">
    <property type="entry name" value="NACHT"/>
    <property type="match status" value="1"/>
</dbReference>
<dbReference type="PANTHER" id="PTHR46844:SF1">
    <property type="entry name" value="SLR5058 PROTEIN"/>
    <property type="match status" value="1"/>
</dbReference>
<dbReference type="RefSeq" id="WP_190879446.1">
    <property type="nucleotide sequence ID" value="NZ_CP159837.1"/>
</dbReference>
<evidence type="ECO:0000259" key="1">
    <source>
        <dbReference type="PROSITE" id="PS50837"/>
    </source>
</evidence>